<evidence type="ECO:0000259" key="10">
    <source>
        <dbReference type="PROSITE" id="PS50109"/>
    </source>
</evidence>
<dbReference type="Gene3D" id="3.30.450.20">
    <property type="entry name" value="PAS domain"/>
    <property type="match status" value="1"/>
</dbReference>
<keyword evidence="4 8" id="KW-0597">Phosphoprotein</keyword>
<gene>
    <name evidence="13" type="ORF">PMH09_06655</name>
</gene>
<dbReference type="SMART" id="SM00448">
    <property type="entry name" value="REC"/>
    <property type="match status" value="1"/>
</dbReference>
<dbReference type="CDD" id="cd17546">
    <property type="entry name" value="REC_hyHK_CKI1_RcsC-like"/>
    <property type="match status" value="1"/>
</dbReference>
<dbReference type="Gene3D" id="3.40.50.2300">
    <property type="match status" value="1"/>
</dbReference>
<comment type="catalytic activity">
    <reaction evidence="1">
        <text>ATP + protein L-histidine = ADP + protein N-phospho-L-histidine.</text>
        <dbReference type="EC" id="2.7.13.3"/>
    </reaction>
</comment>
<dbReference type="CDD" id="cd16922">
    <property type="entry name" value="HATPase_EvgS-ArcB-TorS-like"/>
    <property type="match status" value="1"/>
</dbReference>
<evidence type="ECO:0000259" key="12">
    <source>
        <dbReference type="PROSITE" id="PS50885"/>
    </source>
</evidence>
<feature type="domain" description="HAMP" evidence="12">
    <location>
        <begin position="361"/>
        <end position="413"/>
    </location>
</feature>
<organism evidence="13 14">
    <name type="scientific">Roseofilum casamattae BLCC-M143</name>
    <dbReference type="NCBI Taxonomy" id="3022442"/>
    <lineage>
        <taxon>Bacteria</taxon>
        <taxon>Bacillati</taxon>
        <taxon>Cyanobacteriota</taxon>
        <taxon>Cyanophyceae</taxon>
        <taxon>Desertifilales</taxon>
        <taxon>Desertifilaceae</taxon>
        <taxon>Roseofilum</taxon>
        <taxon>Roseofilum casamattae</taxon>
    </lineage>
</organism>
<dbReference type="CDD" id="cd12914">
    <property type="entry name" value="PDC1_DGC_like"/>
    <property type="match status" value="1"/>
</dbReference>
<dbReference type="PROSITE" id="PS50885">
    <property type="entry name" value="HAMP"/>
    <property type="match status" value="1"/>
</dbReference>
<keyword evidence="9" id="KW-1133">Transmembrane helix</keyword>
<proteinExistence type="predicted"/>
<keyword evidence="13" id="KW-0547">Nucleotide-binding</keyword>
<dbReference type="EC" id="2.7.13.3" evidence="3"/>
<accession>A0ABT7BUK5</accession>
<dbReference type="SUPFAM" id="SSF55874">
    <property type="entry name" value="ATPase domain of HSP90 chaperone/DNA topoisomerase II/histidine kinase"/>
    <property type="match status" value="1"/>
</dbReference>
<keyword evidence="6" id="KW-0418">Kinase</keyword>
<dbReference type="InterPro" id="IPR005467">
    <property type="entry name" value="His_kinase_dom"/>
</dbReference>
<dbReference type="PROSITE" id="PS50110">
    <property type="entry name" value="RESPONSE_REGULATORY"/>
    <property type="match status" value="1"/>
</dbReference>
<dbReference type="GO" id="GO:0005524">
    <property type="term" value="F:ATP binding"/>
    <property type="evidence" value="ECO:0007669"/>
    <property type="project" value="UniProtKB-KW"/>
</dbReference>
<dbReference type="Gene3D" id="1.10.287.130">
    <property type="match status" value="1"/>
</dbReference>
<dbReference type="PANTHER" id="PTHR45339">
    <property type="entry name" value="HYBRID SIGNAL TRANSDUCTION HISTIDINE KINASE J"/>
    <property type="match status" value="1"/>
</dbReference>
<dbReference type="InterPro" id="IPR004358">
    <property type="entry name" value="Sig_transdc_His_kin-like_C"/>
</dbReference>
<dbReference type="Pfam" id="PF02518">
    <property type="entry name" value="HATPase_c"/>
    <property type="match status" value="1"/>
</dbReference>
<evidence type="ECO:0000256" key="2">
    <source>
        <dbReference type="ARBA" id="ARBA00004370"/>
    </source>
</evidence>
<comment type="subcellular location">
    <subcellularLocation>
        <location evidence="2">Membrane</location>
    </subcellularLocation>
</comment>
<dbReference type="Gene3D" id="6.10.340.10">
    <property type="match status" value="1"/>
</dbReference>
<dbReference type="InterPro" id="IPR036890">
    <property type="entry name" value="HATPase_C_sf"/>
</dbReference>
<dbReference type="Pfam" id="PF00672">
    <property type="entry name" value="HAMP"/>
    <property type="match status" value="1"/>
</dbReference>
<dbReference type="SMART" id="SM00387">
    <property type="entry name" value="HATPase_c"/>
    <property type="match status" value="1"/>
</dbReference>
<evidence type="ECO:0000256" key="4">
    <source>
        <dbReference type="ARBA" id="ARBA00022553"/>
    </source>
</evidence>
<dbReference type="InterPro" id="IPR011006">
    <property type="entry name" value="CheY-like_superfamily"/>
</dbReference>
<dbReference type="PANTHER" id="PTHR45339:SF1">
    <property type="entry name" value="HYBRID SIGNAL TRANSDUCTION HISTIDINE KINASE J"/>
    <property type="match status" value="1"/>
</dbReference>
<evidence type="ECO:0000256" key="8">
    <source>
        <dbReference type="PROSITE-ProRule" id="PRU00169"/>
    </source>
</evidence>
<keyword evidence="14" id="KW-1185">Reference proteome</keyword>
<keyword evidence="9" id="KW-0812">Transmembrane</keyword>
<dbReference type="SUPFAM" id="SSF52172">
    <property type="entry name" value="CheY-like"/>
    <property type="match status" value="1"/>
</dbReference>
<dbReference type="InterPro" id="IPR003660">
    <property type="entry name" value="HAMP_dom"/>
</dbReference>
<dbReference type="InterPro" id="IPR036097">
    <property type="entry name" value="HisK_dim/P_sf"/>
</dbReference>
<dbReference type="Pfam" id="PF00072">
    <property type="entry name" value="Response_reg"/>
    <property type="match status" value="1"/>
</dbReference>
<dbReference type="PROSITE" id="PS50109">
    <property type="entry name" value="HIS_KIN"/>
    <property type="match status" value="1"/>
</dbReference>
<dbReference type="Pfam" id="PF00512">
    <property type="entry name" value="HisKA"/>
    <property type="match status" value="1"/>
</dbReference>
<dbReference type="InterPro" id="IPR003594">
    <property type="entry name" value="HATPase_dom"/>
</dbReference>
<dbReference type="PRINTS" id="PR00344">
    <property type="entry name" value="BCTRLSENSOR"/>
</dbReference>
<dbReference type="CDD" id="cd00082">
    <property type="entry name" value="HisKA"/>
    <property type="match status" value="1"/>
</dbReference>
<evidence type="ECO:0000256" key="1">
    <source>
        <dbReference type="ARBA" id="ARBA00000085"/>
    </source>
</evidence>
<feature type="domain" description="Response regulatory" evidence="11">
    <location>
        <begin position="695"/>
        <end position="811"/>
    </location>
</feature>
<feature type="transmembrane region" description="Helical" evidence="9">
    <location>
        <begin position="21"/>
        <end position="41"/>
    </location>
</feature>
<evidence type="ECO:0000313" key="13">
    <source>
        <dbReference type="EMBL" id="MDJ1182874.1"/>
    </source>
</evidence>
<dbReference type="SUPFAM" id="SSF158472">
    <property type="entry name" value="HAMP domain-like"/>
    <property type="match status" value="1"/>
</dbReference>
<dbReference type="InterPro" id="IPR001789">
    <property type="entry name" value="Sig_transdc_resp-reg_receiver"/>
</dbReference>
<evidence type="ECO:0000259" key="11">
    <source>
        <dbReference type="PROSITE" id="PS50110"/>
    </source>
</evidence>
<dbReference type="SMART" id="SM00388">
    <property type="entry name" value="HisKA"/>
    <property type="match status" value="1"/>
</dbReference>
<dbReference type="CDD" id="cd06225">
    <property type="entry name" value="HAMP"/>
    <property type="match status" value="1"/>
</dbReference>
<feature type="modified residue" description="4-aspartylphosphate" evidence="8">
    <location>
        <position position="744"/>
    </location>
</feature>
<dbReference type="EMBL" id="JAQOSQ010000004">
    <property type="protein sequence ID" value="MDJ1182874.1"/>
    <property type="molecule type" value="Genomic_DNA"/>
</dbReference>
<evidence type="ECO:0000313" key="14">
    <source>
        <dbReference type="Proteomes" id="UP001232992"/>
    </source>
</evidence>
<dbReference type="SUPFAM" id="SSF47384">
    <property type="entry name" value="Homodimeric domain of signal transducing histidine kinase"/>
    <property type="match status" value="1"/>
</dbReference>
<comment type="caution">
    <text evidence="13">The sequence shown here is derived from an EMBL/GenBank/DDBJ whole genome shotgun (WGS) entry which is preliminary data.</text>
</comment>
<name>A0ABT7BUK5_9CYAN</name>
<keyword evidence="9" id="KW-0472">Membrane</keyword>
<keyword evidence="7" id="KW-0902">Two-component regulatory system</keyword>
<feature type="domain" description="Histidine kinase" evidence="10">
    <location>
        <begin position="446"/>
        <end position="669"/>
    </location>
</feature>
<evidence type="ECO:0000256" key="7">
    <source>
        <dbReference type="ARBA" id="ARBA00023012"/>
    </source>
</evidence>
<evidence type="ECO:0000256" key="9">
    <source>
        <dbReference type="SAM" id="Phobius"/>
    </source>
</evidence>
<keyword evidence="5" id="KW-0808">Transferase</keyword>
<reference evidence="13 14" key="1">
    <citation type="submission" date="2023-01" db="EMBL/GenBank/DDBJ databases">
        <title>Novel diversity within Roseofilum (Cyanobacteria; Desertifilaceae) from marine benthic mats with descriptions of four novel species.</title>
        <authorList>
            <person name="Wang Y."/>
            <person name="Berthold D.E."/>
            <person name="Hu J."/>
            <person name="Lefler F.W."/>
            <person name="Laughinghouse H.D. IV."/>
        </authorList>
    </citation>
    <scope>NUCLEOTIDE SEQUENCE [LARGE SCALE GENOMIC DNA]</scope>
    <source>
        <strain evidence="13 14">BLCC-M143</strain>
    </source>
</reference>
<dbReference type="Gene3D" id="3.30.565.10">
    <property type="entry name" value="Histidine kinase-like ATPase, C-terminal domain"/>
    <property type="match status" value="1"/>
</dbReference>
<evidence type="ECO:0000256" key="6">
    <source>
        <dbReference type="ARBA" id="ARBA00022777"/>
    </source>
</evidence>
<evidence type="ECO:0000256" key="5">
    <source>
        <dbReference type="ARBA" id="ARBA00022679"/>
    </source>
</evidence>
<evidence type="ECO:0000256" key="3">
    <source>
        <dbReference type="ARBA" id="ARBA00012438"/>
    </source>
</evidence>
<protein>
    <recommendedName>
        <fullName evidence="3">histidine kinase</fullName>
        <ecNumber evidence="3">2.7.13.3</ecNumber>
    </recommendedName>
</protein>
<dbReference type="Proteomes" id="UP001232992">
    <property type="component" value="Unassembled WGS sequence"/>
</dbReference>
<dbReference type="RefSeq" id="WP_283757525.1">
    <property type="nucleotide sequence ID" value="NZ_JAQOSQ010000004.1"/>
</dbReference>
<dbReference type="InterPro" id="IPR003661">
    <property type="entry name" value="HisK_dim/P_dom"/>
</dbReference>
<keyword evidence="13" id="KW-0067">ATP-binding</keyword>
<sequence>MMKAISPLEKFFNDYSLRRQLLGVFCFIALTPLAGFAWWNYHSTRTALLQSANQSLNAAASQTAATLDAFVRINLTVIVTEAQQDILAVYLLAGDNSSSLLKEQTLNTLQASLAKDGVFLVSSALLDLNGQNLIDTDSAQTGSDESDRDYFRVALETGEPFVSQVEFSPLDGQPYLYFSQSIRDRKTGAVLGVLRSQYSATKLQYLALESNNLAGSLSFPIVLDDRNLRLAQGYGDAGQLLRNLLFQFLAPPASETLQELQAMYRLPASLPENWATQLQDFDRFAANFNADRPYFNTRLSEMQAIEYAGAIAPSQTQPWKVAYLRPKSVFLQPIDIQTRHNLLLTFGTTLAAIGVGFGMANVISSPIRRLTAIARQVADGNLSIRADMESRNEIGELARAFNAMTDRVEESIELLEHRVAKRTAELEVAKETAEVANQAKSQFIANMSHELRTPLNAILGFTQIMTRSQSLPLNHQENVGIISRSGEHLLTLINNVLDLSTIESGKTTLNSKNFDLHRLLDDLHDMFQLKADSKRLQLLLEKEENVPRYIRTDEVKLRQVLINLLNNGIKFTEEGGVTLRATPIETPEPSAQKRISFAVEDTGAGIAPEELDRLFEAFVQTETGKQAQEGTGLGLPISRKFVQLMGGDIRVTSKVGRGTIFRFEIDAEEVAAEAVESKKPKRNVIAVAPNQPRYRILIVDDKSLNRQLLVKLLNPLGFELKEASNGKEAIAIFEQWQPHLIWMDIQMPVMNGYEATQHIKATPKGQDTAVIALTASVIEEEKAVVLSAGCDGFMRKPFREEEIFEAMHEHIGVEFIYEERQGKILKLTRDILTKENLATLPEQWQTGLKAALVNGDRKTMKHLVEQVALEHEELGEALEQSIHNFEYEKILAILSQ</sequence>
<dbReference type="SMART" id="SM00304">
    <property type="entry name" value="HAMP"/>
    <property type="match status" value="1"/>
</dbReference>